<proteinExistence type="predicted"/>
<evidence type="ECO:0000313" key="2">
    <source>
        <dbReference type="EMBL" id="KRY44378.1"/>
    </source>
</evidence>
<feature type="compositionally biased region" description="Basic and acidic residues" evidence="1">
    <location>
        <begin position="79"/>
        <end position="100"/>
    </location>
</feature>
<feature type="compositionally biased region" description="Polar residues" evidence="1">
    <location>
        <begin position="105"/>
        <end position="114"/>
    </location>
</feature>
<protein>
    <submittedName>
        <fullName evidence="2">Uncharacterized protein</fullName>
    </submittedName>
</protein>
<sequence>MTRECEAWQKIIGRLVVRKQAQNPKVTNDFKIYLDSYQSSSLLAALNCDVEKRYFCTFSACRIVRVGRICVYDLQSSKVGEEGEKKKEDQADKAKGEKNPCHAATTGTDSAVEQ</sequence>
<gene>
    <name evidence="2" type="ORF">T03_12410</name>
</gene>
<organism evidence="2 3">
    <name type="scientific">Trichinella britovi</name>
    <name type="common">Parasitic roundworm</name>
    <dbReference type="NCBI Taxonomy" id="45882"/>
    <lineage>
        <taxon>Eukaryota</taxon>
        <taxon>Metazoa</taxon>
        <taxon>Ecdysozoa</taxon>
        <taxon>Nematoda</taxon>
        <taxon>Enoplea</taxon>
        <taxon>Dorylaimia</taxon>
        <taxon>Trichinellida</taxon>
        <taxon>Trichinellidae</taxon>
        <taxon>Trichinella</taxon>
    </lineage>
</organism>
<dbReference type="EMBL" id="JYDI01000610">
    <property type="protein sequence ID" value="KRY44378.1"/>
    <property type="molecule type" value="Genomic_DNA"/>
</dbReference>
<dbReference type="Proteomes" id="UP000054653">
    <property type="component" value="Unassembled WGS sequence"/>
</dbReference>
<evidence type="ECO:0000313" key="3">
    <source>
        <dbReference type="Proteomes" id="UP000054653"/>
    </source>
</evidence>
<dbReference type="AlphaFoldDB" id="A0A0V1C4Z3"/>
<keyword evidence="3" id="KW-1185">Reference proteome</keyword>
<comment type="caution">
    <text evidence="2">The sequence shown here is derived from an EMBL/GenBank/DDBJ whole genome shotgun (WGS) entry which is preliminary data.</text>
</comment>
<feature type="region of interest" description="Disordered" evidence="1">
    <location>
        <begin position="78"/>
        <end position="114"/>
    </location>
</feature>
<name>A0A0V1C4Z3_TRIBR</name>
<reference evidence="2 3" key="1">
    <citation type="submission" date="2015-01" db="EMBL/GenBank/DDBJ databases">
        <title>Evolution of Trichinella species and genotypes.</title>
        <authorList>
            <person name="Korhonen P.K."/>
            <person name="Edoardo P."/>
            <person name="Giuseppe L.R."/>
            <person name="Gasser R.B."/>
        </authorList>
    </citation>
    <scope>NUCLEOTIDE SEQUENCE [LARGE SCALE GENOMIC DNA]</scope>
    <source>
        <strain evidence="2">ISS120</strain>
    </source>
</reference>
<evidence type="ECO:0000256" key="1">
    <source>
        <dbReference type="SAM" id="MobiDB-lite"/>
    </source>
</evidence>
<accession>A0A0V1C4Z3</accession>